<dbReference type="PANTHER" id="PTHR21600:SF87">
    <property type="entry name" value="RNA PSEUDOURIDYLATE SYNTHASE DOMAIN-CONTAINING PROTEIN 1"/>
    <property type="match status" value="1"/>
</dbReference>
<evidence type="ECO:0000256" key="2">
    <source>
        <dbReference type="PROSITE-ProRule" id="PRU00042"/>
    </source>
</evidence>
<keyword evidence="2" id="KW-0479">Metal-binding</keyword>
<keyword evidence="2" id="KW-0862">Zinc</keyword>
<dbReference type="SUPFAM" id="SSF57667">
    <property type="entry name" value="beta-beta-alpha zinc fingers"/>
    <property type="match status" value="1"/>
</dbReference>
<proteinExistence type="inferred from homology"/>
<dbReference type="SMART" id="SM00355">
    <property type="entry name" value="ZnF_C2H2"/>
    <property type="match status" value="7"/>
</dbReference>
<dbReference type="OrthoDB" id="428658at2759"/>
<dbReference type="CDD" id="cd02869">
    <property type="entry name" value="PseudoU_synth_RluA_like"/>
    <property type="match status" value="1"/>
</dbReference>
<feature type="domain" description="C2H2-type" evidence="3">
    <location>
        <begin position="525"/>
        <end position="553"/>
    </location>
</feature>
<keyword evidence="2" id="KW-0863">Zinc-finger</keyword>
<dbReference type="InterPro" id="IPR020103">
    <property type="entry name" value="PsdUridine_synth_cat_dom_sf"/>
</dbReference>
<dbReference type="GO" id="GO:0009982">
    <property type="term" value="F:pseudouridine synthase activity"/>
    <property type="evidence" value="ECO:0007669"/>
    <property type="project" value="InterPro"/>
</dbReference>
<feature type="domain" description="C2H2-type" evidence="3">
    <location>
        <begin position="465"/>
        <end position="493"/>
    </location>
</feature>
<dbReference type="GO" id="GO:0003723">
    <property type="term" value="F:RNA binding"/>
    <property type="evidence" value="ECO:0007669"/>
    <property type="project" value="InterPro"/>
</dbReference>
<dbReference type="InterPro" id="IPR013087">
    <property type="entry name" value="Znf_C2H2_type"/>
</dbReference>
<evidence type="ECO:0000313" key="5">
    <source>
        <dbReference type="Proteomes" id="UP000249218"/>
    </source>
</evidence>
<dbReference type="Gene3D" id="3.30.160.60">
    <property type="entry name" value="Classic Zinc Finger"/>
    <property type="match status" value="2"/>
</dbReference>
<gene>
    <name evidence="4" type="primary">HaOG211781</name>
    <name evidence="4" type="ORF">B5X24_HaOG211781</name>
</gene>
<evidence type="ECO:0000259" key="3">
    <source>
        <dbReference type="PROSITE" id="PS50157"/>
    </source>
</evidence>
<reference evidence="4 5" key="1">
    <citation type="journal article" date="2017" name="BMC Biol.">
        <title>Genomic innovations, transcriptional plasticity and gene loss underlying the evolution and divergence of two highly polyphagous and invasive Helicoverpa pest species.</title>
        <authorList>
            <person name="Pearce S.L."/>
            <person name="Clarke D.F."/>
            <person name="East P.D."/>
            <person name="Elfekih S."/>
            <person name="Gordon K.H."/>
            <person name="Jermiin L.S."/>
            <person name="McGaughran A."/>
            <person name="Oakeshott J.G."/>
            <person name="Papanikolaou A."/>
            <person name="Perera O.P."/>
            <person name="Rane R.V."/>
            <person name="Richards S."/>
            <person name="Tay W.T."/>
            <person name="Walsh T.K."/>
            <person name="Anderson A."/>
            <person name="Anderson C.J."/>
            <person name="Asgari S."/>
            <person name="Board P.G."/>
            <person name="Bretschneider A."/>
            <person name="Campbell P.M."/>
            <person name="Chertemps T."/>
            <person name="Christeller J.T."/>
            <person name="Coppin C.W."/>
            <person name="Downes S.J."/>
            <person name="Duan G."/>
            <person name="Farnsworth C.A."/>
            <person name="Good R.T."/>
            <person name="Han L.B."/>
            <person name="Han Y.C."/>
            <person name="Hatje K."/>
            <person name="Horne I."/>
            <person name="Huang Y.P."/>
            <person name="Hughes D.S."/>
            <person name="Jacquin-Joly E."/>
            <person name="James W."/>
            <person name="Jhangiani S."/>
            <person name="Kollmar M."/>
            <person name="Kuwar S.S."/>
            <person name="Li S."/>
            <person name="Liu N.Y."/>
            <person name="Maibeche M.T."/>
            <person name="Miller J.R."/>
            <person name="Montagne N."/>
            <person name="Perry T."/>
            <person name="Qu J."/>
            <person name="Song S.V."/>
            <person name="Sutton G.G."/>
            <person name="Vogel H."/>
            <person name="Walenz B.P."/>
            <person name="Xu W."/>
            <person name="Zhang H.J."/>
            <person name="Zou Z."/>
            <person name="Batterham P."/>
            <person name="Edwards O.R."/>
            <person name="Feyereisen R."/>
            <person name="Gibbs R.A."/>
            <person name="Heckel D.G."/>
            <person name="McGrath A."/>
            <person name="Robin C."/>
            <person name="Scherer S.E."/>
            <person name="Worley K.C."/>
            <person name="Wu Y.D."/>
        </authorList>
    </citation>
    <scope>NUCLEOTIDE SEQUENCE [LARGE SCALE GENOMIC DNA]</scope>
    <source>
        <strain evidence="4">Harm_GR_Male_#8</strain>
        <tissue evidence="4">Whole organism</tissue>
    </source>
</reference>
<dbReference type="InterPro" id="IPR006145">
    <property type="entry name" value="PsdUridine_synth_RsuA/RluA"/>
</dbReference>
<dbReference type="GO" id="GO:0008270">
    <property type="term" value="F:zinc ion binding"/>
    <property type="evidence" value="ECO:0007669"/>
    <property type="project" value="UniProtKB-KW"/>
</dbReference>
<dbReference type="Gene3D" id="3.30.2350.10">
    <property type="entry name" value="Pseudouridine synthase"/>
    <property type="match status" value="3"/>
</dbReference>
<organism evidence="4 5">
    <name type="scientific">Helicoverpa armigera</name>
    <name type="common">Cotton bollworm</name>
    <name type="synonym">Heliothis armigera</name>
    <dbReference type="NCBI Taxonomy" id="29058"/>
    <lineage>
        <taxon>Eukaryota</taxon>
        <taxon>Metazoa</taxon>
        <taxon>Ecdysozoa</taxon>
        <taxon>Arthropoda</taxon>
        <taxon>Hexapoda</taxon>
        <taxon>Insecta</taxon>
        <taxon>Pterygota</taxon>
        <taxon>Neoptera</taxon>
        <taxon>Endopterygota</taxon>
        <taxon>Lepidoptera</taxon>
        <taxon>Glossata</taxon>
        <taxon>Ditrysia</taxon>
        <taxon>Noctuoidea</taxon>
        <taxon>Noctuidae</taxon>
        <taxon>Heliothinae</taxon>
        <taxon>Helicoverpa</taxon>
    </lineage>
</organism>
<sequence length="814" mass="94134">MAVEKLFESENFLIVNKPFDMYINSDDENEKNTVTYHVASPDSHLSSSLFPLHFVQRLDYATSGVLCIAKNKSSAARAGKLFEKRLTMKYYLAVVRGHVAFEVADIEFNVGRRHQLRVHCSAVGHTILGDYTYSGTRDSMPHRMFLHATRLVLPLPEEPLDIQTSRHAHTRALRLETGYYDNRPVSVLLLKPVTGRRHQLRVHCSAVGHTILGDYTYSGTRDSMPHRMFLHATRLVLPLPEEPLDIQTAEPFFSDPKFSSKWRSDTAYYKYRNKEDFKGVCDILNKSYVIGVQYKISYEMGVTVKAEIKEEEEEHYNTMALLELAQCVQTNQEPIEFNSTDAMMDPKTGLMICLHCLEDFDSNLLSAHMINAHNYRRVLFKCHTCQNTFQERKLLIIHRQECQPEQKVRKRKTFQQIMRDVETKYFMEEQDLLEPASCPICLLDLPKYCIKEHLLNEHRKPDVILTCGRCNRNFKSKLTLREHVKLVHEAVEDSEECELCGQKFRSLKYLSNHKRNVHPSGDKIHKCSVCGKEFKSRLCLHQHSKYVHPPESASVACPHCPNKLFKSRINLTQHLKLKMNVYYQAPQLDKFFTSFKKGTAYCFICLRTKHETKLVNNNEAVKTFAKEIKMDIKFKHNNICYICEYKALKALQFFKSLTFAVAVDTIFADVILHKNNHYNVFRKNNFKKLMDKFGFPATMMLPSTWEAEFAAVRSSTTLTQTKTLALGVDGKPFHTRNTGPPRDIYLIPDEPPGADTIGGVTEILKNNPDCDALNMKDNFAKHSVGYYGRLQLKKRLKMLPKIRCLAQTWITYKH</sequence>
<evidence type="ECO:0000313" key="4">
    <source>
        <dbReference type="EMBL" id="PZC72191.1"/>
    </source>
</evidence>
<dbReference type="AlphaFoldDB" id="A0A2W1BCP9"/>
<dbReference type="SUPFAM" id="SSF55120">
    <property type="entry name" value="Pseudouridine synthase"/>
    <property type="match status" value="2"/>
</dbReference>
<dbReference type="EMBL" id="KZ150211">
    <property type="protein sequence ID" value="PZC72191.1"/>
    <property type="molecule type" value="Genomic_DNA"/>
</dbReference>
<feature type="domain" description="C2H2-type" evidence="3">
    <location>
        <begin position="495"/>
        <end position="523"/>
    </location>
</feature>
<dbReference type="InterPro" id="IPR050188">
    <property type="entry name" value="RluA_PseudoU_synthase"/>
</dbReference>
<accession>A0A2W1BCP9</accession>
<protein>
    <recommendedName>
        <fullName evidence="3">C2H2-type domain-containing protein</fullName>
    </recommendedName>
</protein>
<name>A0A2W1BCP9_HELAM</name>
<evidence type="ECO:0000256" key="1">
    <source>
        <dbReference type="ARBA" id="ARBA00010876"/>
    </source>
</evidence>
<keyword evidence="5" id="KW-1185">Reference proteome</keyword>
<dbReference type="PANTHER" id="PTHR21600">
    <property type="entry name" value="MITOCHONDRIAL RNA PSEUDOURIDINE SYNTHASE"/>
    <property type="match status" value="1"/>
</dbReference>
<dbReference type="PROSITE" id="PS50157">
    <property type="entry name" value="ZINC_FINGER_C2H2_2"/>
    <property type="match status" value="3"/>
</dbReference>
<dbReference type="Proteomes" id="UP000249218">
    <property type="component" value="Unassembled WGS sequence"/>
</dbReference>
<dbReference type="InterPro" id="IPR036236">
    <property type="entry name" value="Znf_C2H2_sf"/>
</dbReference>
<dbReference type="Pfam" id="PF00849">
    <property type="entry name" value="PseudoU_synth_2"/>
    <property type="match status" value="1"/>
</dbReference>
<comment type="similarity">
    <text evidence="1">Belongs to the pseudouridine synthase RluA family.</text>
</comment>
<dbReference type="PROSITE" id="PS00028">
    <property type="entry name" value="ZINC_FINGER_C2H2_1"/>
    <property type="match status" value="2"/>
</dbReference>
<dbReference type="GO" id="GO:0000455">
    <property type="term" value="P:enzyme-directed rRNA pseudouridine synthesis"/>
    <property type="evidence" value="ECO:0007669"/>
    <property type="project" value="TreeGrafter"/>
</dbReference>